<dbReference type="EMBL" id="HQ632859">
    <property type="protein sequence ID" value="AGH31486.1"/>
    <property type="molecule type" value="Genomic_DNA"/>
</dbReference>
<evidence type="ECO:0000256" key="1">
    <source>
        <dbReference type="SAM" id="Phobius"/>
    </source>
</evidence>
<dbReference type="RefSeq" id="YP_007674946.1">
    <property type="nucleotide sequence ID" value="NC_020853.1"/>
</dbReference>
<keyword evidence="1" id="KW-0812">Transmembrane</keyword>
<proteinExistence type="predicted"/>
<keyword evidence="3" id="KW-1185">Reference proteome</keyword>
<dbReference type="Proteomes" id="UP000201389">
    <property type="component" value="Segment"/>
</dbReference>
<evidence type="ECO:0000313" key="2">
    <source>
        <dbReference type="EMBL" id="AGH31486.1"/>
    </source>
</evidence>
<organism evidence="2 3">
    <name type="scientific">Loktanella phage pCB2051-A</name>
    <dbReference type="NCBI Taxonomy" id="754044"/>
    <lineage>
        <taxon>Viruses</taxon>
        <taxon>Duplodnaviria</taxon>
        <taxon>Heunggongvirae</taxon>
        <taxon>Uroviricota</taxon>
        <taxon>Caudoviricetes</taxon>
        <taxon>Casjensviridae</taxon>
        <taxon>Broinstvirus</taxon>
        <taxon>Broinstvirus pCB2051A</taxon>
    </lineage>
</organism>
<dbReference type="GeneID" id="15011519"/>
<evidence type="ECO:0000313" key="3">
    <source>
        <dbReference type="Proteomes" id="UP000201389"/>
    </source>
</evidence>
<feature type="transmembrane region" description="Helical" evidence="1">
    <location>
        <begin position="49"/>
        <end position="67"/>
    </location>
</feature>
<name>M4QP09_9CAUD</name>
<keyword evidence="1" id="KW-0472">Membrane</keyword>
<accession>M4QP09</accession>
<dbReference type="KEGG" id="vg:15011519"/>
<gene>
    <name evidence="2" type="ORF">LOKG_00050</name>
</gene>
<reference evidence="2 3" key="1">
    <citation type="submission" date="2010-10" db="EMBL/GenBank/DDBJ databases">
        <title>The Genome Sequence of Loktanella phage pCB2051-A.</title>
        <authorList>
            <consortium name="The Broad Institute Genome Sequencing Platform"/>
            <person name="Henn M.R."/>
            <person name="Buchan A."/>
            <person name="Levin J."/>
            <person name="Malboeuf C."/>
            <person name="Casali M."/>
            <person name="Russ C."/>
            <person name="Lennon N."/>
            <person name="Chapman S.B."/>
            <person name="Erlich R."/>
            <person name="Young S.K."/>
            <person name="Yandava C."/>
            <person name="Zeng Q."/>
            <person name="Alvarado L."/>
            <person name="Anderson S."/>
            <person name="Berlin A."/>
            <person name="Chen Z."/>
            <person name="Freedman E."/>
            <person name="Gellesch M."/>
            <person name="Goldberg J."/>
            <person name="Green L."/>
            <person name="Griggs A."/>
            <person name="Gujja S."/>
            <person name="Heilman E.R."/>
            <person name="Heiman D."/>
            <person name="Hollinger A."/>
            <person name="Howarth C."/>
            <person name="Larson L."/>
            <person name="Mehta T."/>
            <person name="Pearson M."/>
            <person name="Roberts A."/>
            <person name="Ryan E."/>
            <person name="Saif S."/>
            <person name="Shea T."/>
            <person name="Shenoy N."/>
            <person name="Sisk P."/>
            <person name="Stolte C."/>
            <person name="Sykes S."/>
            <person name="White J."/>
            <person name="Haas B."/>
            <person name="Nusbaum C."/>
            <person name="Birren B."/>
        </authorList>
    </citation>
    <scope>NUCLEOTIDE SEQUENCE [LARGE SCALE GENOMIC DNA]</scope>
    <source>
        <strain evidence="3">pCB2051-A</strain>
    </source>
</reference>
<protein>
    <submittedName>
        <fullName evidence="2">Uncharacterized protein</fullName>
    </submittedName>
</protein>
<keyword evidence="1" id="KW-1133">Transmembrane helix</keyword>
<sequence>MEYSPHGNIEVFGDTTICRDCGKTFDTNDTLPPNCDREEFKKKTPLFKTLWRIFYWTALVAIGIYVGNVT</sequence>